<gene>
    <name evidence="1" type="ORF">H4R21_002099</name>
</gene>
<accession>A0ACC1L9I8</accession>
<proteinExistence type="predicted"/>
<dbReference type="EMBL" id="JANBUN010000502">
    <property type="protein sequence ID" value="KAJ2803269.1"/>
    <property type="molecule type" value="Genomic_DNA"/>
</dbReference>
<evidence type="ECO:0000313" key="2">
    <source>
        <dbReference type="Proteomes" id="UP001140087"/>
    </source>
</evidence>
<reference evidence="1" key="1">
    <citation type="submission" date="2022-07" db="EMBL/GenBank/DDBJ databases">
        <title>Phylogenomic reconstructions and comparative analyses of Kickxellomycotina fungi.</title>
        <authorList>
            <person name="Reynolds N.K."/>
            <person name="Stajich J.E."/>
            <person name="Barry K."/>
            <person name="Grigoriev I.V."/>
            <person name="Crous P."/>
            <person name="Smith M.E."/>
        </authorList>
    </citation>
    <scope>NUCLEOTIDE SEQUENCE</scope>
    <source>
        <strain evidence="1">BCRC 34780</strain>
    </source>
</reference>
<name>A0ACC1L9I8_9FUNG</name>
<comment type="caution">
    <text evidence="1">The sequence shown here is derived from an EMBL/GenBank/DDBJ whole genome shotgun (WGS) entry which is preliminary data.</text>
</comment>
<evidence type="ECO:0000313" key="1">
    <source>
        <dbReference type="EMBL" id="KAJ2803269.1"/>
    </source>
</evidence>
<organism evidence="1 2">
    <name type="scientific">Coemansia helicoidea</name>
    <dbReference type="NCBI Taxonomy" id="1286919"/>
    <lineage>
        <taxon>Eukaryota</taxon>
        <taxon>Fungi</taxon>
        <taxon>Fungi incertae sedis</taxon>
        <taxon>Zoopagomycota</taxon>
        <taxon>Kickxellomycotina</taxon>
        <taxon>Kickxellomycetes</taxon>
        <taxon>Kickxellales</taxon>
        <taxon>Kickxellaceae</taxon>
        <taxon>Coemansia</taxon>
    </lineage>
</organism>
<keyword evidence="2" id="KW-1185">Reference proteome</keyword>
<protein>
    <submittedName>
        <fullName evidence="1">Uncharacterized protein</fullName>
    </submittedName>
</protein>
<sequence>MEEPDETEAIKVPLSVVWHAIQLLPALNILVHKANYVTTHAYTLAAWIFINEIHDDDTFDPEPFITYTFFKEVWLALTTRKRYKKVQDDTRDARALIDKYLEAYLITADIKPVAFRSPNQLATYEARRMLTAYTNHVKMRFGDYLRYAINLLLDTKARTAAIKRRMAGASKSAIRQACNAGIWQPARRAKEEIARRNPDLAALDGDTAARLAPLYDVLEAYPLGYTFDRDDRFIDAINYPASHVKALFELALVLEKVKAKKHIQCFPLRTSWVPCHVHVDTQVLCTEVLDVAYKRDVPYQDYWRQVLDIDGGVCQERRGKLFWGAVQTDGVSVSVVKKTLGAKNKTRKRGKANPDKRKYQPTKRPREEKAKPAPKRQKVWKKGGSGDQDGQGGSGGPGGSGPGQPARVRVIRPRRRRGKRRNRDVGRVPYITELTRPELRATAGRCVFIDPGRRDLLYAVHEYSDVALPMVYRYTRNQQAKERRTTHLRRIREQAKREFDGLYGDEEWSVRAAEKELAKHQCWSLDPTKFRSYVEARASVWGVLSTHYGYWTTAGTASSDLLSLEYKPPTRLKRGGKPKTVAASSQPAAADSAGPQATTTPLPTTKHGKGGVVGQRVARAQPLHRKLRLLAYIHTERANARLVRSLRVEFGNNAVLIMGDWSAPHQSFHEPIRGKGMRKMLRRHGLTVYLVDEYMTSSLCPACGKESLHKFKEVDNPRPWMRQKMPKVICHGLLECRNPLCPAQKDKHGNPLPDWRCWNRDMVGALNFAHILRSVRAIGEVPERFRRAQPAQD</sequence>
<dbReference type="Proteomes" id="UP001140087">
    <property type="component" value="Unassembled WGS sequence"/>
</dbReference>